<dbReference type="PANTHER" id="PTHR48079">
    <property type="entry name" value="PROTEIN YEEZ"/>
    <property type="match status" value="1"/>
</dbReference>
<feature type="domain" description="NAD-dependent epimerase/dehydratase" evidence="2">
    <location>
        <begin position="5"/>
        <end position="96"/>
    </location>
</feature>
<dbReference type="InterPro" id="IPR051783">
    <property type="entry name" value="NAD(P)-dependent_oxidoreduct"/>
</dbReference>
<evidence type="ECO:0000313" key="3">
    <source>
        <dbReference type="EMBL" id="MBM7035934.1"/>
    </source>
</evidence>
<accession>A0ABS2HFT2</accession>
<keyword evidence="1" id="KW-1133">Transmembrane helix</keyword>
<dbReference type="Proteomes" id="UP000809621">
    <property type="component" value="Unassembled WGS sequence"/>
</dbReference>
<keyword evidence="1" id="KW-0812">Transmembrane</keyword>
<dbReference type="PANTHER" id="PTHR48079:SF6">
    <property type="entry name" value="NAD(P)-BINDING DOMAIN-CONTAINING PROTEIN-RELATED"/>
    <property type="match status" value="1"/>
</dbReference>
<evidence type="ECO:0000256" key="1">
    <source>
        <dbReference type="SAM" id="Phobius"/>
    </source>
</evidence>
<feature type="transmembrane region" description="Helical" evidence="1">
    <location>
        <begin position="453"/>
        <end position="474"/>
    </location>
</feature>
<dbReference type="InterPro" id="IPR036291">
    <property type="entry name" value="NAD(P)-bd_dom_sf"/>
</dbReference>
<dbReference type="RefSeq" id="WP_205157552.1">
    <property type="nucleotide sequence ID" value="NZ_JAFEUM010000002.1"/>
</dbReference>
<organism evidence="3 4">
    <name type="scientific">Vibrio ulleungensis</name>
    <dbReference type="NCBI Taxonomy" id="2807619"/>
    <lineage>
        <taxon>Bacteria</taxon>
        <taxon>Pseudomonadati</taxon>
        <taxon>Pseudomonadota</taxon>
        <taxon>Gammaproteobacteria</taxon>
        <taxon>Vibrionales</taxon>
        <taxon>Vibrionaceae</taxon>
        <taxon>Vibrio</taxon>
    </lineage>
</organism>
<name>A0ABS2HFT2_9VIBR</name>
<sequence>MNQNILVIGANGYIGSNLVPHLLNQGHKVVACSRQTDLLAQRLDTHRNLTIRPLDLANQAQIQAALSEPFDVIYFLVHGMAQGVDFLEFELEWASNLTQQLSPELAGRIIYLSSLMPENTDSKHLIARKKTGERLRQGPVPVVEVRSGVVVGPGSAAFEIMRDIVCHLPYIVAPRWVDQQSNPIALDDLLFYLTELITLPLNQERDPIIDVSGPDVLSYAEQFSIIAKHANVKHKLWRFSSLSPKFASLWLRVLTSVPHTIGQALLEGLKHDFVGNNQKIEQLYPRQLISFDDAVASTLRSEGEFVKSEVWGFDEAALKRWQPGYGYYPKVAGASIATDCTPTQLWDVIMGLGSPKQGYFYANGLWRLREWLDFFVGGGKPIRRQPQGRELQLGDHIDSWKVIRIEPNRFVSLLFGMKGPGLGRLEFTVKQIEQEQALKCELSVKAWWHPQGFWGLIYWYAMFPAHLFIFRGMVRAIVRKAQKRTS</sequence>
<dbReference type="SUPFAM" id="SSF51735">
    <property type="entry name" value="NAD(P)-binding Rossmann-fold domains"/>
    <property type="match status" value="1"/>
</dbReference>
<comment type="caution">
    <text evidence="3">The sequence shown here is derived from an EMBL/GenBank/DDBJ whole genome shotgun (WGS) entry which is preliminary data.</text>
</comment>
<dbReference type="Pfam" id="PF11066">
    <property type="entry name" value="DUF2867"/>
    <property type="match status" value="1"/>
</dbReference>
<dbReference type="InterPro" id="IPR001509">
    <property type="entry name" value="Epimerase_deHydtase"/>
</dbReference>
<evidence type="ECO:0000259" key="2">
    <source>
        <dbReference type="Pfam" id="PF01370"/>
    </source>
</evidence>
<dbReference type="EMBL" id="JAFEUM010000002">
    <property type="protein sequence ID" value="MBM7035934.1"/>
    <property type="molecule type" value="Genomic_DNA"/>
</dbReference>
<dbReference type="Pfam" id="PF01370">
    <property type="entry name" value="Epimerase"/>
    <property type="match status" value="1"/>
</dbReference>
<keyword evidence="1" id="KW-0472">Membrane</keyword>
<dbReference type="InterPro" id="IPR021295">
    <property type="entry name" value="DUF2867"/>
</dbReference>
<reference evidence="3 4" key="1">
    <citation type="submission" date="2021-02" db="EMBL/GenBank/DDBJ databases">
        <authorList>
            <person name="Park J.-S."/>
        </authorList>
    </citation>
    <scope>NUCLEOTIDE SEQUENCE [LARGE SCALE GENOMIC DNA]</scope>
    <source>
        <strain evidence="3 4">188UL20-2</strain>
    </source>
</reference>
<protein>
    <submittedName>
        <fullName evidence="3">SDR family NAD(P)-dependent oxidoreductase</fullName>
    </submittedName>
</protein>
<keyword evidence="4" id="KW-1185">Reference proteome</keyword>
<evidence type="ECO:0000313" key="4">
    <source>
        <dbReference type="Proteomes" id="UP000809621"/>
    </source>
</evidence>
<proteinExistence type="predicted"/>
<dbReference type="Gene3D" id="3.40.50.720">
    <property type="entry name" value="NAD(P)-binding Rossmann-like Domain"/>
    <property type="match status" value="1"/>
</dbReference>
<gene>
    <name evidence="3" type="ORF">JQC93_05885</name>
</gene>